<accession>A0A2K0U5S5</accession>
<dbReference type="OrthoDB" id="9977870at2759"/>
<evidence type="ECO:0000256" key="2">
    <source>
        <dbReference type="ARBA" id="ARBA00022630"/>
    </source>
</evidence>
<feature type="region of interest" description="Disordered" evidence="10">
    <location>
        <begin position="1"/>
        <end position="28"/>
    </location>
</feature>
<keyword evidence="4" id="KW-0507">mRNA processing</keyword>
<comment type="cofactor">
    <cofactor evidence="1">
        <name>FMN</name>
        <dbReference type="ChEBI" id="CHEBI:58210"/>
    </cofactor>
</comment>
<evidence type="ECO:0000256" key="1">
    <source>
        <dbReference type="ARBA" id="ARBA00001917"/>
    </source>
</evidence>
<dbReference type="InterPro" id="IPR013785">
    <property type="entry name" value="Aldolase_TIM"/>
</dbReference>
<dbReference type="GO" id="GO:0017150">
    <property type="term" value="F:tRNA dihydrouridine synthase activity"/>
    <property type="evidence" value="ECO:0007669"/>
    <property type="project" value="InterPro"/>
</dbReference>
<evidence type="ECO:0000256" key="10">
    <source>
        <dbReference type="SAM" id="MobiDB-lite"/>
    </source>
</evidence>
<evidence type="ECO:0000256" key="9">
    <source>
        <dbReference type="ARBA" id="ARBA00049447"/>
    </source>
</evidence>
<name>A0A2K0U5S5_TRIHA</name>
<evidence type="ECO:0000256" key="8">
    <source>
        <dbReference type="ARBA" id="ARBA00048342"/>
    </source>
</evidence>
<dbReference type="SUPFAM" id="SSF51395">
    <property type="entry name" value="FMN-linked oxidoreductases"/>
    <property type="match status" value="1"/>
</dbReference>
<dbReference type="InterPro" id="IPR018517">
    <property type="entry name" value="tRNA_hU_synthase_CS"/>
</dbReference>
<keyword evidence="6" id="KW-0560">Oxidoreductase</keyword>
<dbReference type="PANTHER" id="PTHR11082:SF31">
    <property type="entry name" value="TRNA-DIHYDROURIDINE(20A_20B) SYNTHASE [NAD(P)+]-LIKE"/>
    <property type="match status" value="1"/>
</dbReference>
<comment type="function">
    <text evidence="7">Catalyzes the synthesis of dihydrouridine, a modified base found in the D-loop of most tRNAs. Specifically modifies U47 in cytoplasmic tRNAs. Catalyzes the synthesis of dihydrouridine in some mRNAs, thereby affecting their translation.</text>
</comment>
<keyword evidence="5" id="KW-0819">tRNA processing</keyword>
<evidence type="ECO:0000256" key="7">
    <source>
        <dbReference type="ARBA" id="ARBA00045934"/>
    </source>
</evidence>
<keyword evidence="2" id="KW-0285">Flavoprotein</keyword>
<feature type="domain" description="DUS-like FMN-binding" evidence="11">
    <location>
        <begin position="29"/>
        <end position="117"/>
    </location>
</feature>
<dbReference type="PROSITE" id="PS01136">
    <property type="entry name" value="UPF0034"/>
    <property type="match status" value="1"/>
</dbReference>
<dbReference type="PANTHER" id="PTHR11082">
    <property type="entry name" value="TRNA-DIHYDROURIDINE SYNTHASE"/>
    <property type="match status" value="1"/>
</dbReference>
<dbReference type="InterPro" id="IPR035587">
    <property type="entry name" value="DUS-like_FMN-bd"/>
</dbReference>
<evidence type="ECO:0000313" key="12">
    <source>
        <dbReference type="EMBL" id="PNP53136.1"/>
    </source>
</evidence>
<evidence type="ECO:0000256" key="6">
    <source>
        <dbReference type="ARBA" id="ARBA00023002"/>
    </source>
</evidence>
<evidence type="ECO:0000313" key="13">
    <source>
        <dbReference type="Proteomes" id="UP000236290"/>
    </source>
</evidence>
<comment type="catalytic activity">
    <reaction evidence="8">
        <text>a 5,6-dihydrouridine in mRNA + NAD(+) = a uridine in mRNA + NADH + H(+)</text>
        <dbReference type="Rhea" id="RHEA:69851"/>
        <dbReference type="Rhea" id="RHEA-COMP:14658"/>
        <dbReference type="Rhea" id="RHEA-COMP:17789"/>
        <dbReference type="ChEBI" id="CHEBI:15378"/>
        <dbReference type="ChEBI" id="CHEBI:57540"/>
        <dbReference type="ChEBI" id="CHEBI:57945"/>
        <dbReference type="ChEBI" id="CHEBI:65315"/>
        <dbReference type="ChEBI" id="CHEBI:74443"/>
    </reaction>
    <physiologicalReaction direction="right-to-left" evidence="8">
        <dbReference type="Rhea" id="RHEA:69853"/>
    </physiologicalReaction>
</comment>
<gene>
    <name evidence="12" type="ORF">THARTR1_06346</name>
</gene>
<dbReference type="Gene3D" id="3.20.20.70">
    <property type="entry name" value="Aldolase class I"/>
    <property type="match status" value="1"/>
</dbReference>
<dbReference type="GO" id="GO:0006397">
    <property type="term" value="P:mRNA processing"/>
    <property type="evidence" value="ECO:0007669"/>
    <property type="project" value="UniProtKB-KW"/>
</dbReference>
<keyword evidence="3" id="KW-0288">FMN</keyword>
<comment type="catalytic activity">
    <reaction evidence="9">
        <text>a 5,6-dihydrouridine in mRNA + NADP(+) = a uridine in mRNA + NADPH + H(+)</text>
        <dbReference type="Rhea" id="RHEA:69855"/>
        <dbReference type="Rhea" id="RHEA-COMP:14658"/>
        <dbReference type="Rhea" id="RHEA-COMP:17789"/>
        <dbReference type="ChEBI" id="CHEBI:15378"/>
        <dbReference type="ChEBI" id="CHEBI:57783"/>
        <dbReference type="ChEBI" id="CHEBI:58349"/>
        <dbReference type="ChEBI" id="CHEBI:65315"/>
        <dbReference type="ChEBI" id="CHEBI:74443"/>
    </reaction>
    <physiologicalReaction direction="right-to-left" evidence="9">
        <dbReference type="Rhea" id="RHEA:69857"/>
    </physiologicalReaction>
</comment>
<evidence type="ECO:0000256" key="3">
    <source>
        <dbReference type="ARBA" id="ARBA00022643"/>
    </source>
</evidence>
<dbReference type="Pfam" id="PF01207">
    <property type="entry name" value="Dus"/>
    <property type="match status" value="1"/>
</dbReference>
<dbReference type="AlphaFoldDB" id="A0A2K0U5S5"/>
<dbReference type="GO" id="GO:0050660">
    <property type="term" value="F:flavin adenine dinucleotide binding"/>
    <property type="evidence" value="ECO:0007669"/>
    <property type="project" value="InterPro"/>
</dbReference>
<proteinExistence type="predicted"/>
<reference evidence="12 13" key="1">
    <citation type="submission" date="2017-02" db="EMBL/GenBank/DDBJ databases">
        <title>Genomes of Trichoderma spp. with biocontrol activity.</title>
        <authorList>
            <person name="Gardiner D."/>
            <person name="Kazan K."/>
            <person name="Vos C."/>
            <person name="Harvey P."/>
        </authorList>
    </citation>
    <scope>NUCLEOTIDE SEQUENCE [LARGE SCALE GENOMIC DNA]</scope>
    <source>
        <strain evidence="12 13">Tr1</strain>
    </source>
</reference>
<dbReference type="EMBL" id="MTYI01000088">
    <property type="protein sequence ID" value="PNP53136.1"/>
    <property type="molecule type" value="Genomic_DNA"/>
</dbReference>
<evidence type="ECO:0000256" key="4">
    <source>
        <dbReference type="ARBA" id="ARBA00022664"/>
    </source>
</evidence>
<organism evidence="12 13">
    <name type="scientific">Trichoderma harzianum</name>
    <name type="common">Hypocrea lixii</name>
    <dbReference type="NCBI Taxonomy" id="5544"/>
    <lineage>
        <taxon>Eukaryota</taxon>
        <taxon>Fungi</taxon>
        <taxon>Dikarya</taxon>
        <taxon>Ascomycota</taxon>
        <taxon>Pezizomycotina</taxon>
        <taxon>Sordariomycetes</taxon>
        <taxon>Hypocreomycetidae</taxon>
        <taxon>Hypocreales</taxon>
        <taxon>Hypocreaceae</taxon>
        <taxon>Trichoderma</taxon>
    </lineage>
</organism>
<comment type="caution">
    <text evidence="12">The sequence shown here is derived from an EMBL/GenBank/DDBJ whole genome shotgun (WGS) entry which is preliminary data.</text>
</comment>
<evidence type="ECO:0000259" key="11">
    <source>
        <dbReference type="Pfam" id="PF01207"/>
    </source>
</evidence>
<evidence type="ECO:0000256" key="5">
    <source>
        <dbReference type="ARBA" id="ARBA00022694"/>
    </source>
</evidence>
<sequence>MILAKEFNRNQFARDSGMPSQPPPTSKKVRCKRTKANKIPTDFTVSTSGVQPPTIVQFGANVPLELARAATLVAPFASGVDLNCGCPQSWACAETLGAALMNKRELVRDMVVETRQHLARDGWAVGMEEDMESPKGRSVSVKIRVHDDLR</sequence>
<dbReference type="Proteomes" id="UP000236290">
    <property type="component" value="Unassembled WGS sequence"/>
</dbReference>
<protein>
    <recommendedName>
        <fullName evidence="11">DUS-like FMN-binding domain-containing protein</fullName>
    </recommendedName>
</protein>